<dbReference type="SUPFAM" id="SSF56235">
    <property type="entry name" value="N-terminal nucleophile aminohydrolases (Ntn hydrolases)"/>
    <property type="match status" value="1"/>
</dbReference>
<dbReference type="EMBL" id="JAFBCL010000001">
    <property type="protein sequence ID" value="MBM7809477.1"/>
    <property type="molecule type" value="Genomic_DNA"/>
</dbReference>
<comment type="similarity">
    <text evidence="3 4">Belongs to the peptidase T1A family.</text>
</comment>
<dbReference type="GO" id="GO:0004298">
    <property type="term" value="F:threonine-type endopeptidase activity"/>
    <property type="evidence" value="ECO:0007669"/>
    <property type="project" value="InterPro"/>
</dbReference>
<proteinExistence type="inferred from homology"/>
<dbReference type="EMBL" id="CP072788">
    <property type="protein sequence ID" value="QTR03811.1"/>
    <property type="molecule type" value="Genomic_DNA"/>
</dbReference>
<reference evidence="6 9" key="1">
    <citation type="submission" date="2021-01" db="EMBL/GenBank/DDBJ databases">
        <title>Sequencing the genomes of 1000 actinobacteria strains.</title>
        <authorList>
            <person name="Klenk H.-P."/>
        </authorList>
    </citation>
    <scope>NUCLEOTIDE SEQUENCE [LARGE SCALE GENOMIC DNA]</scope>
    <source>
        <strain evidence="6 9">DSM 44581</strain>
    </source>
</reference>
<dbReference type="AlphaFoldDB" id="A0A8T8HZG3"/>
<dbReference type="InterPro" id="IPR023332">
    <property type="entry name" value="Proteasome_alpha-type"/>
</dbReference>
<evidence type="ECO:0000256" key="4">
    <source>
        <dbReference type="PROSITE-ProRule" id="PRU00808"/>
    </source>
</evidence>
<evidence type="ECO:0000313" key="6">
    <source>
        <dbReference type="EMBL" id="MBM7809477.1"/>
    </source>
</evidence>
<dbReference type="Gene3D" id="3.60.20.10">
    <property type="entry name" value="Glutamine Phosphoribosylpyrophosphate, subunit 1, domain 1"/>
    <property type="match status" value="1"/>
</dbReference>
<feature type="compositionally biased region" description="Low complexity" evidence="5">
    <location>
        <begin position="236"/>
        <end position="246"/>
    </location>
</feature>
<organism evidence="7 8">
    <name type="scientific">Saccharothrix algeriensis</name>
    <dbReference type="NCBI Taxonomy" id="173560"/>
    <lineage>
        <taxon>Bacteria</taxon>
        <taxon>Bacillati</taxon>
        <taxon>Actinomycetota</taxon>
        <taxon>Actinomycetes</taxon>
        <taxon>Pseudonocardiales</taxon>
        <taxon>Pseudonocardiaceae</taxon>
        <taxon>Saccharothrix</taxon>
    </lineage>
</organism>
<evidence type="ECO:0000313" key="9">
    <source>
        <dbReference type="Proteomes" id="UP001195724"/>
    </source>
</evidence>
<evidence type="ECO:0000256" key="2">
    <source>
        <dbReference type="ARBA" id="ARBA00022942"/>
    </source>
</evidence>
<keyword evidence="2 3" id="KW-0647">Proteasome</keyword>
<comment type="activity regulation">
    <text evidence="3">The formation of the proteasomal ATPase ARC-20S proteasome complex, likely via the docking of the C-termini of ARC into the intersubunit pockets in the alpha-rings, may trigger opening of the gate for substrate entry. Interconversion between the open-gate and close-gate conformations leads to a dynamic regulation of the 20S proteasome proteolysis activity.</text>
</comment>
<evidence type="ECO:0000256" key="1">
    <source>
        <dbReference type="ARBA" id="ARBA00022490"/>
    </source>
</evidence>
<dbReference type="RefSeq" id="WP_204840582.1">
    <property type="nucleotide sequence ID" value="NZ_JAFBCL010000001.1"/>
</dbReference>
<dbReference type="GO" id="GO:0005737">
    <property type="term" value="C:cytoplasm"/>
    <property type="evidence" value="ECO:0007669"/>
    <property type="project" value="UniProtKB-SubCell"/>
</dbReference>
<dbReference type="PROSITE" id="PS51475">
    <property type="entry name" value="PROTEASOME_ALPHA_2"/>
    <property type="match status" value="1"/>
</dbReference>
<protein>
    <recommendedName>
        <fullName evidence="3">Proteasome subunit alpha</fullName>
    </recommendedName>
    <alternativeName>
        <fullName evidence="3">20S proteasome alpha subunit</fullName>
    </alternativeName>
    <alternativeName>
        <fullName evidence="3">Proteasome core protein PrcA</fullName>
    </alternativeName>
</protein>
<reference evidence="7" key="2">
    <citation type="submission" date="2021-04" db="EMBL/GenBank/DDBJ databases">
        <title>Saccharothrix algeriensis WGS.</title>
        <authorList>
            <person name="Stuskova K."/>
            <person name="Hakalova E."/>
            <person name="Tebbal A.B."/>
            <person name="Eichmeier A."/>
        </authorList>
    </citation>
    <scope>NUCLEOTIDE SEQUENCE</scope>
    <source>
        <strain evidence="7">NRRL B-24137</strain>
    </source>
</reference>
<evidence type="ECO:0000313" key="8">
    <source>
        <dbReference type="Proteomes" id="UP000671828"/>
    </source>
</evidence>
<comment type="subunit">
    <text evidence="3">The 20S proteasome core is composed of 14 alpha and 14 beta subunits that assemble into four stacked heptameric rings, resulting in a barrel-shaped structure. The two inner rings, each composed of seven catalytic beta subunits, are sandwiched by two outer rings, each composed of seven alpha subunits. The catalytic chamber with the active sites is on the inside of the barrel. Has a gated structure, the ends of the cylinder being occluded by the N-termini of the alpha-subunits. Is capped by the proteasome-associated ATPase, ARC.</text>
</comment>
<dbReference type="NCBIfam" id="TIGR03691">
    <property type="entry name" value="20S_bact_alpha"/>
    <property type="match status" value="1"/>
</dbReference>
<dbReference type="Proteomes" id="UP000671828">
    <property type="component" value="Chromosome"/>
</dbReference>
<feature type="region of interest" description="Disordered" evidence="5">
    <location>
        <begin position="236"/>
        <end position="274"/>
    </location>
</feature>
<dbReference type="GO" id="GO:0010498">
    <property type="term" value="P:proteasomal protein catabolic process"/>
    <property type="evidence" value="ECO:0007669"/>
    <property type="project" value="UniProtKB-UniRule"/>
</dbReference>
<dbReference type="GO" id="GO:0019941">
    <property type="term" value="P:modification-dependent protein catabolic process"/>
    <property type="evidence" value="ECO:0007669"/>
    <property type="project" value="UniProtKB-UniRule"/>
</dbReference>
<gene>
    <name evidence="3 7" type="primary">prcA</name>
    <name evidence="7" type="ORF">J7S33_01845</name>
    <name evidence="6" type="ORF">JOE68_000342</name>
</gene>
<dbReference type="InterPro" id="IPR022296">
    <property type="entry name" value="Proteasome_asu_bac"/>
</dbReference>
<accession>A0A8T8HZG3</accession>
<comment type="pathway">
    <text evidence="3">Protein degradation; proteasomal Pup-dependent pathway.</text>
</comment>
<dbReference type="InterPro" id="IPR001353">
    <property type="entry name" value="Proteasome_sua/b"/>
</dbReference>
<keyword evidence="1 3" id="KW-0963">Cytoplasm</keyword>
<comment type="function">
    <text evidence="3">Component of the proteasome core, a large protease complex with broad specificity involved in protein degradation.</text>
</comment>
<evidence type="ECO:0000313" key="7">
    <source>
        <dbReference type="EMBL" id="QTR03811.1"/>
    </source>
</evidence>
<keyword evidence="7" id="KW-0378">Hydrolase</keyword>
<dbReference type="InterPro" id="IPR029055">
    <property type="entry name" value="Ntn_hydrolases_N"/>
</dbReference>
<sequence length="274" mass="29450">MTMPLYASPEQILRDRSEYARKGIARGRSVVVLRYADGVLFVAENPSATLHKVSEIYDRIGFAAVGRYSEFENLRQAGIRFADIRGYQNDPRDVTGRSLANVYAQTLGSVFSEQIKPLEVEICVAEVGTAPEQDTLYRLTYDGSIVEEPQYVVMGGQAEATGNALKDAYAENLSLADAVRVAVRALSTGSTSTGNGKPDLLDQPKLEVAVLERDRPHRAFRRIAGAVLAPLLAAAASPDTPADTTSGAAADTPAGEAEPKPVTDVNLPPNDEEK</sequence>
<name>A0A8T8HZG3_9PSEU</name>
<comment type="subcellular location">
    <subcellularLocation>
        <location evidence="3">Cytoplasm</location>
    </subcellularLocation>
</comment>
<dbReference type="InterPro" id="IPR050115">
    <property type="entry name" value="Proteasome_alpha"/>
</dbReference>
<dbReference type="Pfam" id="PF00227">
    <property type="entry name" value="Proteasome"/>
    <property type="match status" value="1"/>
</dbReference>
<evidence type="ECO:0000256" key="5">
    <source>
        <dbReference type="SAM" id="MobiDB-lite"/>
    </source>
</evidence>
<dbReference type="GO" id="GO:0019773">
    <property type="term" value="C:proteasome core complex, alpha-subunit complex"/>
    <property type="evidence" value="ECO:0007669"/>
    <property type="project" value="UniProtKB-UniRule"/>
</dbReference>
<keyword evidence="9" id="KW-1185">Reference proteome</keyword>
<dbReference type="Proteomes" id="UP001195724">
    <property type="component" value="Unassembled WGS sequence"/>
</dbReference>
<evidence type="ECO:0000256" key="3">
    <source>
        <dbReference type="HAMAP-Rule" id="MF_00289"/>
    </source>
</evidence>
<dbReference type="CDD" id="cd01906">
    <property type="entry name" value="proteasome_protease_HslV"/>
    <property type="match status" value="1"/>
</dbReference>
<dbReference type="PANTHER" id="PTHR11599">
    <property type="entry name" value="PROTEASOME SUBUNIT ALPHA/BETA"/>
    <property type="match status" value="1"/>
</dbReference>
<dbReference type="HAMAP" id="MF_00289_B">
    <property type="entry name" value="Proteasome_A_B"/>
    <property type="match status" value="1"/>
</dbReference>